<evidence type="ECO:0000313" key="4">
    <source>
        <dbReference type="Proteomes" id="UP001604282"/>
    </source>
</evidence>
<feature type="region of interest" description="Disordered" evidence="1">
    <location>
        <begin position="31"/>
        <end position="52"/>
    </location>
</feature>
<dbReference type="Pfam" id="PF13556">
    <property type="entry name" value="HTH_30"/>
    <property type="match status" value="1"/>
</dbReference>
<protein>
    <submittedName>
        <fullName evidence="3">Helix-turn-helix domain-containing protein</fullName>
    </submittedName>
</protein>
<dbReference type="InterPro" id="IPR025736">
    <property type="entry name" value="PucR_C-HTH_dom"/>
</dbReference>
<sequence length="180" mass="19450">MRGPFEAIGNVPTTSAARHFLKLRATRPTELTSRAQGLARQRTTGQGRETSGRLHGWVCCSAASNAGASGARAGDPGRRHRDRPRRSTSIAALSRLVRREPGGRAKRGADTARLRETALVRLEQGSMAKAAESLSLHTSTVLPRMRQVEGVLPQPLDERRMACEVALRAVATLGERALPE</sequence>
<dbReference type="InterPro" id="IPR042070">
    <property type="entry name" value="PucR_C-HTH_sf"/>
</dbReference>
<dbReference type="Gene3D" id="1.10.10.2840">
    <property type="entry name" value="PucR C-terminal helix-turn-helix domain"/>
    <property type="match status" value="1"/>
</dbReference>
<accession>A0ABW7BQ84</accession>
<dbReference type="Proteomes" id="UP001604282">
    <property type="component" value="Unassembled WGS sequence"/>
</dbReference>
<dbReference type="RefSeq" id="WP_392881378.1">
    <property type="nucleotide sequence ID" value="NZ_JBICZW010000006.1"/>
</dbReference>
<evidence type="ECO:0000256" key="1">
    <source>
        <dbReference type="SAM" id="MobiDB-lite"/>
    </source>
</evidence>
<name>A0ABW7BQ84_9ACTN</name>
<organism evidence="3 4">
    <name type="scientific">Streptomyces omiyaensis</name>
    <dbReference type="NCBI Taxonomy" id="68247"/>
    <lineage>
        <taxon>Bacteria</taxon>
        <taxon>Bacillati</taxon>
        <taxon>Actinomycetota</taxon>
        <taxon>Actinomycetes</taxon>
        <taxon>Kitasatosporales</taxon>
        <taxon>Streptomycetaceae</taxon>
        <taxon>Streptomyces</taxon>
    </lineage>
</organism>
<feature type="region of interest" description="Disordered" evidence="1">
    <location>
        <begin position="66"/>
        <end position="87"/>
    </location>
</feature>
<gene>
    <name evidence="3" type="ORF">ACGFYS_12085</name>
</gene>
<proteinExistence type="predicted"/>
<evidence type="ECO:0000313" key="3">
    <source>
        <dbReference type="EMBL" id="MFG3189674.1"/>
    </source>
</evidence>
<reference evidence="3 4" key="1">
    <citation type="submission" date="2024-10" db="EMBL/GenBank/DDBJ databases">
        <title>The Natural Products Discovery Center: Release of the First 8490 Sequenced Strains for Exploring Actinobacteria Biosynthetic Diversity.</title>
        <authorList>
            <person name="Kalkreuter E."/>
            <person name="Kautsar S.A."/>
            <person name="Yang D."/>
            <person name="Bader C.D."/>
            <person name="Teijaro C.N."/>
            <person name="Fluegel L."/>
            <person name="Davis C.M."/>
            <person name="Simpson J.R."/>
            <person name="Lauterbach L."/>
            <person name="Steele A.D."/>
            <person name="Gui C."/>
            <person name="Meng S."/>
            <person name="Li G."/>
            <person name="Viehrig K."/>
            <person name="Ye F."/>
            <person name="Su P."/>
            <person name="Kiefer A.F."/>
            <person name="Nichols A."/>
            <person name="Cepeda A.J."/>
            <person name="Yan W."/>
            <person name="Fan B."/>
            <person name="Jiang Y."/>
            <person name="Adhikari A."/>
            <person name="Zheng C.-J."/>
            <person name="Schuster L."/>
            <person name="Cowan T.M."/>
            <person name="Smanski M.J."/>
            <person name="Chevrette M.G."/>
            <person name="De Carvalho L.P.S."/>
            <person name="Shen B."/>
        </authorList>
    </citation>
    <scope>NUCLEOTIDE SEQUENCE [LARGE SCALE GENOMIC DNA]</scope>
    <source>
        <strain evidence="3 4">NPDC048229</strain>
    </source>
</reference>
<comment type="caution">
    <text evidence="3">The sequence shown here is derived from an EMBL/GenBank/DDBJ whole genome shotgun (WGS) entry which is preliminary data.</text>
</comment>
<feature type="domain" description="PucR C-terminal helix-turn-helix" evidence="2">
    <location>
        <begin position="115"/>
        <end position="169"/>
    </location>
</feature>
<evidence type="ECO:0000259" key="2">
    <source>
        <dbReference type="Pfam" id="PF13556"/>
    </source>
</evidence>
<feature type="compositionally biased region" description="Polar residues" evidence="1">
    <location>
        <begin position="31"/>
        <end position="49"/>
    </location>
</feature>
<dbReference type="EMBL" id="JBICZW010000006">
    <property type="protein sequence ID" value="MFG3189674.1"/>
    <property type="molecule type" value="Genomic_DNA"/>
</dbReference>
<keyword evidence="4" id="KW-1185">Reference proteome</keyword>